<evidence type="ECO:0000256" key="1">
    <source>
        <dbReference type="SAM" id="MobiDB-lite"/>
    </source>
</evidence>
<dbReference type="AlphaFoldDB" id="A0A9P6EA00"/>
<sequence>MISFAEVVEDAKQNFASASPQEDIPLPPLPAPLSRNASQSRTSRLPRRILAASQIFQADENGNITQMVDQSMASNDNSVFLTANELIPPTPAIKHLAKKSTGQVSEIVEEISEGPSQIQIPEIHTPSRQRRRATVSIGSPTAQEKMAGSSELDLSPSKRKEKSKSQSNIFQMHIAPISMLEAELAKSKP</sequence>
<dbReference type="EMBL" id="MU157883">
    <property type="protein sequence ID" value="KAF9525503.1"/>
    <property type="molecule type" value="Genomic_DNA"/>
</dbReference>
<reference evidence="2" key="1">
    <citation type="submission" date="2020-11" db="EMBL/GenBank/DDBJ databases">
        <authorList>
            <consortium name="DOE Joint Genome Institute"/>
            <person name="Ahrendt S."/>
            <person name="Riley R."/>
            <person name="Andreopoulos W."/>
            <person name="Labutti K."/>
            <person name="Pangilinan J."/>
            <person name="Ruiz-Duenas F.J."/>
            <person name="Barrasa J.M."/>
            <person name="Sanchez-Garcia M."/>
            <person name="Camarero S."/>
            <person name="Miyauchi S."/>
            <person name="Serrano A."/>
            <person name="Linde D."/>
            <person name="Babiker R."/>
            <person name="Drula E."/>
            <person name="Ayuso-Fernandez I."/>
            <person name="Pacheco R."/>
            <person name="Padilla G."/>
            <person name="Ferreira P."/>
            <person name="Barriuso J."/>
            <person name="Kellner H."/>
            <person name="Castanera R."/>
            <person name="Alfaro M."/>
            <person name="Ramirez L."/>
            <person name="Pisabarro A.G."/>
            <person name="Kuo A."/>
            <person name="Tritt A."/>
            <person name="Lipzen A."/>
            <person name="He G."/>
            <person name="Yan M."/>
            <person name="Ng V."/>
            <person name="Cullen D."/>
            <person name="Martin F."/>
            <person name="Rosso M.-N."/>
            <person name="Henrissat B."/>
            <person name="Hibbett D."/>
            <person name="Martinez A.T."/>
            <person name="Grigoriev I.V."/>
        </authorList>
    </citation>
    <scope>NUCLEOTIDE SEQUENCE</scope>
    <source>
        <strain evidence="2">CBS 506.95</strain>
    </source>
</reference>
<comment type="caution">
    <text evidence="2">The sequence shown here is derived from an EMBL/GenBank/DDBJ whole genome shotgun (WGS) entry which is preliminary data.</text>
</comment>
<proteinExistence type="predicted"/>
<feature type="region of interest" description="Disordered" evidence="1">
    <location>
        <begin position="14"/>
        <end position="44"/>
    </location>
</feature>
<dbReference type="Proteomes" id="UP000807306">
    <property type="component" value="Unassembled WGS sequence"/>
</dbReference>
<evidence type="ECO:0000313" key="3">
    <source>
        <dbReference type="Proteomes" id="UP000807306"/>
    </source>
</evidence>
<keyword evidence="3" id="KW-1185">Reference proteome</keyword>
<protein>
    <submittedName>
        <fullName evidence="2">Uncharacterized protein</fullName>
    </submittedName>
</protein>
<organism evidence="2 3">
    <name type="scientific">Crepidotus variabilis</name>
    <dbReference type="NCBI Taxonomy" id="179855"/>
    <lineage>
        <taxon>Eukaryota</taxon>
        <taxon>Fungi</taxon>
        <taxon>Dikarya</taxon>
        <taxon>Basidiomycota</taxon>
        <taxon>Agaricomycotina</taxon>
        <taxon>Agaricomycetes</taxon>
        <taxon>Agaricomycetidae</taxon>
        <taxon>Agaricales</taxon>
        <taxon>Agaricineae</taxon>
        <taxon>Crepidotaceae</taxon>
        <taxon>Crepidotus</taxon>
    </lineage>
</organism>
<evidence type="ECO:0000313" key="2">
    <source>
        <dbReference type="EMBL" id="KAF9525503.1"/>
    </source>
</evidence>
<gene>
    <name evidence="2" type="ORF">CPB83DRAFT_545339</name>
</gene>
<accession>A0A9P6EA00</accession>
<feature type="region of interest" description="Disordered" evidence="1">
    <location>
        <begin position="125"/>
        <end position="170"/>
    </location>
</feature>
<name>A0A9P6EA00_9AGAR</name>
<dbReference type="OrthoDB" id="68483at2759"/>